<proteinExistence type="inferred from homology"/>
<evidence type="ECO:0000313" key="8">
    <source>
        <dbReference type="Proteomes" id="UP000193719"/>
    </source>
</evidence>
<keyword evidence="2 5" id="KW-0489">Methyltransferase</keyword>
<gene>
    <name evidence="7" type="ORF">BCR36DRAFT_582775</name>
</gene>
<evidence type="ECO:0000256" key="5">
    <source>
        <dbReference type="PIRNR" id="PIRNR037350"/>
    </source>
</evidence>
<dbReference type="SUPFAM" id="SSF53335">
    <property type="entry name" value="S-adenosyl-L-methionine-dependent methyltransferases"/>
    <property type="match status" value="1"/>
</dbReference>
<dbReference type="InterPro" id="IPR010286">
    <property type="entry name" value="METTL16/RlmF"/>
</dbReference>
<evidence type="ECO:0000256" key="3">
    <source>
        <dbReference type="ARBA" id="ARBA00022679"/>
    </source>
</evidence>
<dbReference type="OrthoDB" id="514248at2759"/>
<evidence type="ECO:0000313" key="7">
    <source>
        <dbReference type="EMBL" id="ORX52264.1"/>
    </source>
</evidence>
<dbReference type="PANTHER" id="PTHR13393">
    <property type="entry name" value="SAM-DEPENDENT METHYLTRANSFERASE"/>
    <property type="match status" value="1"/>
</dbReference>
<name>A0A1Y1VD85_9FUNG</name>
<organism evidence="7 8">
    <name type="scientific">Piromyces finnis</name>
    <dbReference type="NCBI Taxonomy" id="1754191"/>
    <lineage>
        <taxon>Eukaryota</taxon>
        <taxon>Fungi</taxon>
        <taxon>Fungi incertae sedis</taxon>
        <taxon>Chytridiomycota</taxon>
        <taxon>Chytridiomycota incertae sedis</taxon>
        <taxon>Neocallimastigomycetes</taxon>
        <taxon>Neocallimastigales</taxon>
        <taxon>Neocallimastigaceae</taxon>
        <taxon>Piromyces</taxon>
    </lineage>
</organism>
<keyword evidence="8" id="KW-1185">Reference proteome</keyword>
<feature type="binding site" evidence="6">
    <location>
        <position position="77"/>
    </location>
    <ligand>
        <name>S-adenosyl-L-methionine</name>
        <dbReference type="ChEBI" id="CHEBI:59789"/>
    </ligand>
</feature>
<evidence type="ECO:0000256" key="4">
    <source>
        <dbReference type="ARBA" id="ARBA00022691"/>
    </source>
</evidence>
<feature type="binding site" evidence="6">
    <location>
        <position position="231"/>
    </location>
    <ligand>
        <name>S-adenosyl-L-methionine</name>
        <dbReference type="ChEBI" id="CHEBI:59789"/>
    </ligand>
</feature>
<dbReference type="InterPro" id="IPR029063">
    <property type="entry name" value="SAM-dependent_MTases_sf"/>
</dbReference>
<evidence type="ECO:0000256" key="6">
    <source>
        <dbReference type="PIRSR" id="PIRSR037350-1"/>
    </source>
</evidence>
<dbReference type="GO" id="GO:0008168">
    <property type="term" value="F:methyltransferase activity"/>
    <property type="evidence" value="ECO:0007669"/>
    <property type="project" value="UniProtKB-UniRule"/>
</dbReference>
<dbReference type="AlphaFoldDB" id="A0A1Y1VD85"/>
<feature type="binding site" evidence="6">
    <location>
        <position position="143"/>
    </location>
    <ligand>
        <name>S-adenosyl-L-methionine</name>
        <dbReference type="ChEBI" id="CHEBI:59789"/>
    </ligand>
</feature>
<keyword evidence="3 5" id="KW-0808">Transferase</keyword>
<accession>A0A1Y1VD85</accession>
<sequence>MHQHNIYYNNEPDFIKLAESYSSLKKYIKFNRYSKQGSINFKDPRACRELTYALLWCDFKIRLEIPLDTLCPVIPGRLDYIHWIEDLIFSNDNKDANSNDNNNHNNINANLSVTGIDIGTGASCIYPLLACKLHPEWNFEALELNERSYEYAKDNVSRNNMINQIKVRRVKNEQKNVFSLLLKKKKKINCGSEWIESLFLTNNDSINNQTLYNNLLRQAIIQPDYTFCMCNPPFYSSEEEMKQSRELKVEAPHSVCTGSNNEMLTEGGEVQFIIKIIDDSVYLYKQRRKAIKKICKLMKSTNDSKHLQKKIYNKKLHKKGLLLQWYTSLIGKKKSIDPIVAYLKGIKHIKEIKTTNFKQGKTVRWGVAWSFKTPPL</sequence>
<dbReference type="Proteomes" id="UP000193719">
    <property type="component" value="Unassembled WGS sequence"/>
</dbReference>
<comment type="similarity">
    <text evidence="1 5">Belongs to the methyltransferase superfamily. METTL16/RlmF family.</text>
</comment>
<dbReference type="EMBL" id="MCFH01000016">
    <property type="protein sequence ID" value="ORX52264.1"/>
    <property type="molecule type" value="Genomic_DNA"/>
</dbReference>
<dbReference type="GO" id="GO:0005634">
    <property type="term" value="C:nucleus"/>
    <property type="evidence" value="ECO:0007669"/>
    <property type="project" value="TreeGrafter"/>
</dbReference>
<reference evidence="7 8" key="1">
    <citation type="submission" date="2016-08" db="EMBL/GenBank/DDBJ databases">
        <title>Genomes of anaerobic fungi encode conserved fungal cellulosomes for biomass hydrolysis.</title>
        <authorList>
            <consortium name="DOE Joint Genome Institute"/>
            <person name="Haitjema C.H."/>
            <person name="Gilmore S.P."/>
            <person name="Henske J.K."/>
            <person name="Solomon K.V."/>
            <person name="De Groot R."/>
            <person name="Kuo A."/>
            <person name="Mondo S.J."/>
            <person name="Salamov A.A."/>
            <person name="Labutti K."/>
            <person name="Zhao Z."/>
            <person name="Chiniquy J."/>
            <person name="Barry K."/>
            <person name="Brewer H.M."/>
            <person name="Purvine S.O."/>
            <person name="Wright A.T."/>
            <person name="Boxma B."/>
            <person name="Van Alen T."/>
            <person name="Hackstein J.H."/>
            <person name="Baker S.E."/>
            <person name="Grigoriev I.V."/>
            <person name="O'Malley M.A."/>
        </authorList>
    </citation>
    <scope>NUCLEOTIDE SEQUENCE [LARGE SCALE GENOMIC DNA]</scope>
    <source>
        <strain evidence="8">finn</strain>
    </source>
</reference>
<reference evidence="7 8" key="2">
    <citation type="submission" date="2016-08" db="EMBL/GenBank/DDBJ databases">
        <title>Pervasive Adenine N6-methylation of Active Genes in Fungi.</title>
        <authorList>
            <consortium name="DOE Joint Genome Institute"/>
            <person name="Mondo S.J."/>
            <person name="Dannebaum R.O."/>
            <person name="Kuo R.C."/>
            <person name="Labutti K."/>
            <person name="Haridas S."/>
            <person name="Kuo A."/>
            <person name="Salamov A."/>
            <person name="Ahrendt S.R."/>
            <person name="Lipzen A."/>
            <person name="Sullivan W."/>
            <person name="Andreopoulos W.B."/>
            <person name="Clum A."/>
            <person name="Lindquist E."/>
            <person name="Daum C."/>
            <person name="Ramamoorthy G.K."/>
            <person name="Gryganskyi A."/>
            <person name="Culley D."/>
            <person name="Magnuson J.K."/>
            <person name="James T.Y."/>
            <person name="O'Malley M.A."/>
            <person name="Stajich J.E."/>
            <person name="Spatafora J.W."/>
            <person name="Visel A."/>
            <person name="Grigoriev I.V."/>
        </authorList>
    </citation>
    <scope>NUCLEOTIDE SEQUENCE [LARGE SCALE GENOMIC DNA]</scope>
    <source>
        <strain evidence="8">finn</strain>
    </source>
</reference>
<keyword evidence="4 6" id="KW-0949">S-adenosyl-L-methionine</keyword>
<dbReference type="STRING" id="1754191.A0A1Y1VD85"/>
<evidence type="ECO:0000256" key="1">
    <source>
        <dbReference type="ARBA" id="ARBA00005878"/>
    </source>
</evidence>
<dbReference type="Gene3D" id="3.40.50.150">
    <property type="entry name" value="Vaccinia Virus protein VP39"/>
    <property type="match status" value="1"/>
</dbReference>
<dbReference type="EC" id="2.1.1.-" evidence="5"/>
<comment type="caution">
    <text evidence="7">The sequence shown here is derived from an EMBL/GenBank/DDBJ whole genome shotgun (WGS) entry which is preliminary data.</text>
</comment>
<dbReference type="GO" id="GO:0070475">
    <property type="term" value="P:rRNA base methylation"/>
    <property type="evidence" value="ECO:0007669"/>
    <property type="project" value="TreeGrafter"/>
</dbReference>
<evidence type="ECO:0000256" key="2">
    <source>
        <dbReference type="ARBA" id="ARBA00022603"/>
    </source>
</evidence>
<feature type="binding site" evidence="6">
    <location>
        <position position="119"/>
    </location>
    <ligand>
        <name>S-adenosyl-L-methionine</name>
        <dbReference type="ChEBI" id="CHEBI:59789"/>
    </ligand>
</feature>
<protein>
    <recommendedName>
        <fullName evidence="5">U6 small nuclear RNA (adenine-(43)-N(6))-methyltransferase</fullName>
        <ecNumber evidence="5">2.1.1.-</ecNumber>
    </recommendedName>
</protein>
<dbReference type="PIRSF" id="PIRSF037350">
    <property type="entry name" value="Mtase_ZK1128_prd"/>
    <property type="match status" value="1"/>
</dbReference>
<dbReference type="PANTHER" id="PTHR13393:SF0">
    <property type="entry name" value="RNA N6-ADENOSINE-METHYLTRANSFERASE METTL16"/>
    <property type="match status" value="1"/>
</dbReference>
<dbReference type="Pfam" id="PF05971">
    <property type="entry name" value="Methyltransf_10"/>
    <property type="match status" value="3"/>
</dbReference>
<dbReference type="InterPro" id="IPR017182">
    <property type="entry name" value="METTL16/PsiM"/>
</dbReference>